<evidence type="ECO:0000256" key="1">
    <source>
        <dbReference type="ARBA" id="ARBA00004241"/>
    </source>
</evidence>
<dbReference type="Pfam" id="PF07963">
    <property type="entry name" value="N_methyl"/>
    <property type="match status" value="1"/>
</dbReference>
<proteinExistence type="predicted"/>
<evidence type="ECO:0000256" key="2">
    <source>
        <dbReference type="ARBA" id="ARBA00023287"/>
    </source>
</evidence>
<dbReference type="RefSeq" id="WP_136371195.1">
    <property type="nucleotide sequence ID" value="NZ_SSOB01000022.1"/>
</dbReference>
<dbReference type="Proteomes" id="UP000310636">
    <property type="component" value="Unassembled WGS sequence"/>
</dbReference>
<reference evidence="5 6" key="1">
    <citation type="submission" date="2019-04" db="EMBL/GenBank/DDBJ databases">
        <title>Cohnella sp. nov. isolated from preserved vegetables.</title>
        <authorList>
            <person name="Lin S.-Y."/>
            <person name="Hung M.-H."/>
            <person name="Young C.-C."/>
        </authorList>
    </citation>
    <scope>NUCLEOTIDE SEQUENCE [LARGE SCALE GENOMIC DNA]</scope>
    <source>
        <strain evidence="5 6">CC-MHH1044</strain>
    </source>
</reference>
<keyword evidence="4" id="KW-1133">Transmembrane helix</keyword>
<dbReference type="GO" id="GO:0030420">
    <property type="term" value="P:establishment of competence for transformation"/>
    <property type="evidence" value="ECO:0007669"/>
    <property type="project" value="UniProtKB-KW"/>
</dbReference>
<dbReference type="PROSITE" id="PS00409">
    <property type="entry name" value="PROKAR_NTER_METHYL"/>
    <property type="match status" value="1"/>
</dbReference>
<dbReference type="NCBIfam" id="TIGR02532">
    <property type="entry name" value="IV_pilin_GFxxxE"/>
    <property type="match status" value="1"/>
</dbReference>
<dbReference type="GO" id="GO:0009986">
    <property type="term" value="C:cell surface"/>
    <property type="evidence" value="ECO:0007669"/>
    <property type="project" value="UniProtKB-SubCell"/>
</dbReference>
<keyword evidence="2" id="KW-0178">Competence</keyword>
<gene>
    <name evidence="5" type="ORF">E6C55_17965</name>
</gene>
<comment type="caution">
    <text evidence="5">The sequence shown here is derived from an EMBL/GenBank/DDBJ whole genome shotgun (WGS) entry which is preliminary data.</text>
</comment>
<dbReference type="InterPro" id="IPR012902">
    <property type="entry name" value="N_methyl_site"/>
</dbReference>
<comment type="subcellular location">
    <subcellularLocation>
        <location evidence="1">Cell surface</location>
    </subcellularLocation>
</comment>
<protein>
    <submittedName>
        <fullName evidence="5">Prepilin-type N-terminal cleavage/methylation domain-containing protein</fullName>
    </submittedName>
</protein>
<feature type="transmembrane region" description="Helical" evidence="4">
    <location>
        <begin position="12"/>
        <end position="35"/>
    </location>
</feature>
<evidence type="ECO:0000256" key="4">
    <source>
        <dbReference type="SAM" id="Phobius"/>
    </source>
</evidence>
<keyword evidence="4" id="KW-0812">Transmembrane</keyword>
<organism evidence="5 6">
    <name type="scientific">Cohnella fermenti</name>
    <dbReference type="NCBI Taxonomy" id="2565925"/>
    <lineage>
        <taxon>Bacteria</taxon>
        <taxon>Bacillati</taxon>
        <taxon>Bacillota</taxon>
        <taxon>Bacilli</taxon>
        <taxon>Bacillales</taxon>
        <taxon>Paenibacillaceae</taxon>
        <taxon>Cohnella</taxon>
    </lineage>
</organism>
<feature type="region of interest" description="Disordered" evidence="3">
    <location>
        <begin position="157"/>
        <end position="182"/>
    </location>
</feature>
<keyword evidence="6" id="KW-1185">Reference proteome</keyword>
<accession>A0A4S4BVD0</accession>
<evidence type="ECO:0000313" key="5">
    <source>
        <dbReference type="EMBL" id="THF76948.1"/>
    </source>
</evidence>
<dbReference type="AlphaFoldDB" id="A0A4S4BVD0"/>
<sequence>MSTIRRGEGGFSLLEVLAAIVILSIVSLAMTSFFVHAMTYSKGNENKTIEVNLARNALFFLGKQDFDRFLVYLTTSGNGPISTRGCEKLVDGVSYSCPGSPSLASLFEETPLLWDALKPVVNGKEYEVEVAYNESVLDGKEAGVKKYLLPVKVSVAESGSSRKSGRNSAEVEGYITDEQIRE</sequence>
<keyword evidence="4" id="KW-0472">Membrane</keyword>
<dbReference type="OrthoDB" id="2456766at2"/>
<evidence type="ECO:0000313" key="6">
    <source>
        <dbReference type="Proteomes" id="UP000310636"/>
    </source>
</evidence>
<dbReference type="EMBL" id="SSOB01000022">
    <property type="protein sequence ID" value="THF76948.1"/>
    <property type="molecule type" value="Genomic_DNA"/>
</dbReference>
<name>A0A4S4BVD0_9BACL</name>
<evidence type="ECO:0000256" key="3">
    <source>
        <dbReference type="SAM" id="MobiDB-lite"/>
    </source>
</evidence>